<accession>A0A368ZK48</accession>
<dbReference type="AlphaFoldDB" id="A0A368ZK48"/>
<organism evidence="2 3">
    <name type="scientific">Marinomonas foliarum</name>
    <dbReference type="NCBI Taxonomy" id="491950"/>
    <lineage>
        <taxon>Bacteria</taxon>
        <taxon>Pseudomonadati</taxon>
        <taxon>Pseudomonadota</taxon>
        <taxon>Gammaproteobacteria</taxon>
        <taxon>Oceanospirillales</taxon>
        <taxon>Oceanospirillaceae</taxon>
        <taxon>Marinomonas</taxon>
    </lineage>
</organism>
<proteinExistence type="predicted"/>
<dbReference type="EMBL" id="QPJQ01000049">
    <property type="protein sequence ID" value="RCW94159.1"/>
    <property type="molecule type" value="Genomic_DNA"/>
</dbReference>
<protein>
    <submittedName>
        <fullName evidence="2">Uncharacterized protein</fullName>
    </submittedName>
</protein>
<keyword evidence="1" id="KW-1133">Transmembrane helix</keyword>
<gene>
    <name evidence="2" type="ORF">DFP77_1492</name>
</gene>
<keyword evidence="1" id="KW-0812">Transmembrane</keyword>
<evidence type="ECO:0000256" key="1">
    <source>
        <dbReference type="SAM" id="Phobius"/>
    </source>
</evidence>
<reference evidence="2 3" key="1">
    <citation type="submission" date="2018-07" db="EMBL/GenBank/DDBJ databases">
        <title>Genomic Encyclopedia of Type Strains, Phase III (KMG-III): the genomes of soil and plant-associated and newly described type strains.</title>
        <authorList>
            <person name="Whitman W."/>
        </authorList>
    </citation>
    <scope>NUCLEOTIDE SEQUENCE [LARGE SCALE GENOMIC DNA]</scope>
    <source>
        <strain evidence="2 3">CECT 7731</strain>
    </source>
</reference>
<dbReference type="Proteomes" id="UP000253506">
    <property type="component" value="Unassembled WGS sequence"/>
</dbReference>
<name>A0A368ZK48_9GAMM</name>
<keyword evidence="1" id="KW-0472">Membrane</keyword>
<sequence length="60" mass="6618">MKEVNKDLYKVLAEAGADSGKAQLATEIKLMFVELRSDTTFLKLAILIIISLKALGYFAI</sequence>
<evidence type="ECO:0000313" key="2">
    <source>
        <dbReference type="EMBL" id="RCW94159.1"/>
    </source>
</evidence>
<feature type="transmembrane region" description="Helical" evidence="1">
    <location>
        <begin position="41"/>
        <end position="59"/>
    </location>
</feature>
<dbReference type="RefSeq" id="WP_114413645.1">
    <property type="nucleotide sequence ID" value="NZ_QPJQ01000049.1"/>
</dbReference>
<evidence type="ECO:0000313" key="3">
    <source>
        <dbReference type="Proteomes" id="UP000253506"/>
    </source>
</evidence>
<comment type="caution">
    <text evidence="2">The sequence shown here is derived from an EMBL/GenBank/DDBJ whole genome shotgun (WGS) entry which is preliminary data.</text>
</comment>